<reference evidence="2" key="1">
    <citation type="journal article" date="2019" name="Int. J. Syst. Evol. Microbiol.">
        <title>The Global Catalogue of Microorganisms (GCM) 10K type strain sequencing project: providing services to taxonomists for standard genome sequencing and annotation.</title>
        <authorList>
            <consortium name="The Broad Institute Genomics Platform"/>
            <consortium name="The Broad Institute Genome Sequencing Center for Infectious Disease"/>
            <person name="Wu L."/>
            <person name="Ma J."/>
        </authorList>
    </citation>
    <scope>NUCLEOTIDE SEQUENCE [LARGE SCALE GENOMIC DNA]</scope>
    <source>
        <strain evidence="2">JCM 9377</strain>
    </source>
</reference>
<dbReference type="InterPro" id="IPR007995">
    <property type="entry name" value="DUF742"/>
</dbReference>
<dbReference type="Pfam" id="PF05331">
    <property type="entry name" value="DUF742"/>
    <property type="match status" value="1"/>
</dbReference>
<dbReference type="PANTHER" id="PTHR36221">
    <property type="entry name" value="DUF742 DOMAIN-CONTAINING PROTEIN"/>
    <property type="match status" value="1"/>
</dbReference>
<dbReference type="Proteomes" id="UP001501237">
    <property type="component" value="Unassembled WGS sequence"/>
</dbReference>
<dbReference type="PANTHER" id="PTHR36221:SF1">
    <property type="entry name" value="DUF742 DOMAIN-CONTAINING PROTEIN"/>
    <property type="match status" value="1"/>
</dbReference>
<evidence type="ECO:0000313" key="1">
    <source>
        <dbReference type="EMBL" id="GAA3236109.1"/>
    </source>
</evidence>
<organism evidence="1 2">
    <name type="scientific">Actinocorallia longicatena</name>
    <dbReference type="NCBI Taxonomy" id="111803"/>
    <lineage>
        <taxon>Bacteria</taxon>
        <taxon>Bacillati</taxon>
        <taxon>Actinomycetota</taxon>
        <taxon>Actinomycetes</taxon>
        <taxon>Streptosporangiales</taxon>
        <taxon>Thermomonosporaceae</taxon>
        <taxon>Actinocorallia</taxon>
    </lineage>
</organism>
<keyword evidence="2" id="KW-1185">Reference proteome</keyword>
<comment type="caution">
    <text evidence="1">The sequence shown here is derived from an EMBL/GenBank/DDBJ whole genome shotgun (WGS) entry which is preliminary data.</text>
</comment>
<proteinExistence type="predicted"/>
<name>A0ABP6QJR9_9ACTN</name>
<protein>
    <submittedName>
        <fullName evidence="1">DUF742 domain-containing protein</fullName>
    </submittedName>
</protein>
<sequence length="127" mass="14179">MAVDRPREQVTGRDAGPVARLYSLTGGRTRATGVRLDLVTLLVATWNPVEPVMRLAREHHRLRSLCREPATVAFMASEVDLPVTIVKVLLGDLFNLRLVQEVPQQIQEPARYDLAILEDVLNDLGDL</sequence>
<accession>A0ABP6QJR9</accession>
<gene>
    <name evidence="1" type="ORF">GCM10010468_70200</name>
</gene>
<dbReference type="EMBL" id="BAAAUV010000029">
    <property type="protein sequence ID" value="GAA3236109.1"/>
    <property type="molecule type" value="Genomic_DNA"/>
</dbReference>
<dbReference type="RefSeq" id="WP_344837207.1">
    <property type="nucleotide sequence ID" value="NZ_BAAAUV010000029.1"/>
</dbReference>
<evidence type="ECO:0000313" key="2">
    <source>
        <dbReference type="Proteomes" id="UP001501237"/>
    </source>
</evidence>